<feature type="domain" description="G" evidence="2">
    <location>
        <begin position="207"/>
        <end position="325"/>
    </location>
</feature>
<evidence type="ECO:0000259" key="2">
    <source>
        <dbReference type="Pfam" id="PF01926"/>
    </source>
</evidence>
<name>A0A815FIT2_9BILA</name>
<feature type="compositionally biased region" description="Basic and acidic residues" evidence="1">
    <location>
        <begin position="99"/>
        <end position="117"/>
    </location>
</feature>
<feature type="compositionally biased region" description="Polar residues" evidence="1">
    <location>
        <begin position="70"/>
        <end position="80"/>
    </location>
</feature>
<gene>
    <name evidence="3" type="ORF">GPM918_LOCUS29741</name>
    <name evidence="4" type="ORF">SRO942_LOCUS30332</name>
</gene>
<organism evidence="3 5">
    <name type="scientific">Didymodactylos carnosus</name>
    <dbReference type="NCBI Taxonomy" id="1234261"/>
    <lineage>
        <taxon>Eukaryota</taxon>
        <taxon>Metazoa</taxon>
        <taxon>Spiralia</taxon>
        <taxon>Gnathifera</taxon>
        <taxon>Rotifera</taxon>
        <taxon>Eurotatoria</taxon>
        <taxon>Bdelloidea</taxon>
        <taxon>Philodinida</taxon>
        <taxon>Philodinidae</taxon>
        <taxon>Didymodactylos</taxon>
    </lineage>
</organism>
<dbReference type="SUPFAM" id="SSF52540">
    <property type="entry name" value="P-loop containing nucleoside triphosphate hydrolases"/>
    <property type="match status" value="1"/>
</dbReference>
<evidence type="ECO:0000256" key="1">
    <source>
        <dbReference type="SAM" id="MobiDB-lite"/>
    </source>
</evidence>
<reference evidence="3" key="1">
    <citation type="submission" date="2021-02" db="EMBL/GenBank/DDBJ databases">
        <authorList>
            <person name="Nowell W R."/>
        </authorList>
    </citation>
    <scope>NUCLEOTIDE SEQUENCE</scope>
</reference>
<dbReference type="AlphaFoldDB" id="A0A815FIT2"/>
<dbReference type="EMBL" id="CAJOBC010050722">
    <property type="protein sequence ID" value="CAF4176905.1"/>
    <property type="molecule type" value="Genomic_DNA"/>
</dbReference>
<evidence type="ECO:0000313" key="3">
    <source>
        <dbReference type="EMBL" id="CAF1326680.1"/>
    </source>
</evidence>
<dbReference type="InterPro" id="IPR006073">
    <property type="entry name" value="GTP-bd"/>
</dbReference>
<keyword evidence="5" id="KW-1185">Reference proteome</keyword>
<dbReference type="CDD" id="cd00882">
    <property type="entry name" value="Ras_like_GTPase"/>
    <property type="match status" value="1"/>
</dbReference>
<dbReference type="GO" id="GO:0005525">
    <property type="term" value="F:GTP binding"/>
    <property type="evidence" value="ECO:0007669"/>
    <property type="project" value="InterPro"/>
</dbReference>
<feature type="region of interest" description="Disordered" evidence="1">
    <location>
        <begin position="31"/>
        <end position="155"/>
    </location>
</feature>
<protein>
    <recommendedName>
        <fullName evidence="2">G domain-containing protein</fullName>
    </recommendedName>
</protein>
<feature type="compositionally biased region" description="Polar residues" evidence="1">
    <location>
        <begin position="118"/>
        <end position="145"/>
    </location>
</feature>
<dbReference type="OrthoDB" id="8954335at2759"/>
<evidence type="ECO:0000313" key="4">
    <source>
        <dbReference type="EMBL" id="CAF4176905.1"/>
    </source>
</evidence>
<dbReference type="Pfam" id="PF01926">
    <property type="entry name" value="MMR_HSR1"/>
    <property type="match status" value="1"/>
</dbReference>
<dbReference type="EMBL" id="CAJNOQ010013683">
    <property type="protein sequence ID" value="CAF1326680.1"/>
    <property type="molecule type" value="Genomic_DNA"/>
</dbReference>
<proteinExistence type="predicted"/>
<dbReference type="InterPro" id="IPR027417">
    <property type="entry name" value="P-loop_NTPase"/>
</dbReference>
<evidence type="ECO:0000313" key="5">
    <source>
        <dbReference type="Proteomes" id="UP000663829"/>
    </source>
</evidence>
<comment type="caution">
    <text evidence="3">The sequence shown here is derived from an EMBL/GenBank/DDBJ whole genome shotgun (WGS) entry which is preliminary data.</text>
</comment>
<dbReference type="Gene3D" id="3.40.50.300">
    <property type="entry name" value="P-loop containing nucleotide triphosphate hydrolases"/>
    <property type="match status" value="1"/>
</dbReference>
<dbReference type="Proteomes" id="UP000681722">
    <property type="component" value="Unassembled WGS sequence"/>
</dbReference>
<sequence>MALARRNLFAGQTGGAFKAQALADVTRSLVTTKNNEKPSNNFSNEPPPNLRAKLGNVPRQAPVVPPKPSNQPQSSASRQLPISVPPTTSSQIFSSTSSLKDKSHITNEKLKFPDKTPKSVSTATNLESNISNPSLVSSPRVQPSQPAGLFSAPKTVPSDDVQNLSLADKLANTYQQVTSQIEDVSAAVTRDPVIRRDVSTMFSEFNIILCGSPRVGKSTLINAICQQPLAKTSAGLDACTKMISRYVLTGSREIDSEIINYRYNFWDTPGFESWTEKDIRTNLEAILKKPKSDILCMIYCASPGSHANLQQLKWLLDECMKKQIFCALVCTNKWGGHKTQRDAVMHDFQGLLANYHVKTREENGVIFFGNMGLCTTVNSQRYEDEDAGKTFEQSGVDELIFGIMESLDDEKVLQWCMVVFENKPFWKNAFNLPGKLKAFWNKMVNRARMTGTTSRKSRNNKD</sequence>
<feature type="compositionally biased region" description="Low complexity" evidence="1">
    <location>
        <begin position="87"/>
        <end position="98"/>
    </location>
</feature>
<accession>A0A815FIT2</accession>
<dbReference type="Proteomes" id="UP000663829">
    <property type="component" value="Unassembled WGS sequence"/>
</dbReference>